<name>A0A1H6CGS4_9HYPH</name>
<gene>
    <name evidence="2" type="ORF">SAMN04488115_11093</name>
</gene>
<dbReference type="EMBL" id="FNUY01000010">
    <property type="protein sequence ID" value="SEG72082.1"/>
    <property type="molecule type" value="Genomic_DNA"/>
</dbReference>
<keyword evidence="3" id="KW-1185">Reference proteome</keyword>
<dbReference type="Proteomes" id="UP000236743">
    <property type="component" value="Unassembled WGS sequence"/>
</dbReference>
<evidence type="ECO:0000313" key="3">
    <source>
        <dbReference type="Proteomes" id="UP000236743"/>
    </source>
</evidence>
<feature type="transmembrane region" description="Helical" evidence="1">
    <location>
        <begin position="6"/>
        <end position="27"/>
    </location>
</feature>
<proteinExistence type="predicted"/>
<reference evidence="2 3" key="1">
    <citation type="submission" date="2016-10" db="EMBL/GenBank/DDBJ databases">
        <authorList>
            <person name="de Groot N.N."/>
        </authorList>
    </citation>
    <scope>NUCLEOTIDE SEQUENCE [LARGE SCALE GENOMIC DNA]</scope>
    <source>
        <strain evidence="2 3">DSM 26656</strain>
    </source>
</reference>
<keyword evidence="1" id="KW-1133">Transmembrane helix</keyword>
<evidence type="ECO:0000313" key="2">
    <source>
        <dbReference type="EMBL" id="SEG72082.1"/>
    </source>
</evidence>
<sequence>MPGDWSFLVWMLVLSIPPGLALAGYWARGLRREKAPKVRPGEPGNPT</sequence>
<dbReference type="AlphaFoldDB" id="A0A1H6CGS4"/>
<evidence type="ECO:0000256" key="1">
    <source>
        <dbReference type="SAM" id="Phobius"/>
    </source>
</evidence>
<dbReference type="OrthoDB" id="8164010at2"/>
<keyword evidence="1" id="KW-0472">Membrane</keyword>
<dbReference type="RefSeq" id="WP_160115868.1">
    <property type="nucleotide sequence ID" value="NZ_FNUY01000010.1"/>
</dbReference>
<accession>A0A1H6CGS4</accession>
<organism evidence="2 3">
    <name type="scientific">Bosea lathyri</name>
    <dbReference type="NCBI Taxonomy" id="1036778"/>
    <lineage>
        <taxon>Bacteria</taxon>
        <taxon>Pseudomonadati</taxon>
        <taxon>Pseudomonadota</taxon>
        <taxon>Alphaproteobacteria</taxon>
        <taxon>Hyphomicrobiales</taxon>
        <taxon>Boseaceae</taxon>
        <taxon>Bosea</taxon>
    </lineage>
</organism>
<protein>
    <submittedName>
        <fullName evidence="2">Uncharacterized protein</fullName>
    </submittedName>
</protein>
<keyword evidence="1" id="KW-0812">Transmembrane</keyword>